<evidence type="ECO:0000313" key="4">
    <source>
        <dbReference type="Proteomes" id="UP000184330"/>
    </source>
</evidence>
<evidence type="ECO:0000256" key="1">
    <source>
        <dbReference type="ARBA" id="ARBA00005986"/>
    </source>
</evidence>
<keyword evidence="4" id="KW-1185">Reference proteome</keyword>
<protein>
    <recommendedName>
        <fullName evidence="2">EthD domain-containing protein</fullName>
    </recommendedName>
</protein>
<dbReference type="Pfam" id="PF07110">
    <property type="entry name" value="EthD"/>
    <property type="match status" value="1"/>
</dbReference>
<accession>A0A1L7WGG0</accession>
<evidence type="ECO:0000259" key="2">
    <source>
        <dbReference type="Pfam" id="PF07110"/>
    </source>
</evidence>
<dbReference type="Proteomes" id="UP000184330">
    <property type="component" value="Unassembled WGS sequence"/>
</dbReference>
<dbReference type="InterPro" id="IPR011008">
    <property type="entry name" value="Dimeric_a/b-barrel"/>
</dbReference>
<dbReference type="GO" id="GO:0016491">
    <property type="term" value="F:oxidoreductase activity"/>
    <property type="evidence" value="ECO:0007669"/>
    <property type="project" value="InterPro"/>
</dbReference>
<sequence>MSSTTTNLVFLIKRQPHLTFSDFKLQYENHVKLATPVILKYGAVYYSVQFNRPKPKDDLQDTLKNDEKVVEGIMIEYDAITTMRFRESDEFKKAWESEEQRGILSPDAARFMGEMRFSFWTEALGIIDGESMV</sequence>
<comment type="similarity">
    <text evidence="1">Belongs to the tpcK family.</text>
</comment>
<dbReference type="EMBL" id="FJOG01000002">
    <property type="protein sequence ID" value="CZR51855.1"/>
    <property type="molecule type" value="Genomic_DNA"/>
</dbReference>
<dbReference type="OrthoDB" id="3454835at2759"/>
<proteinExistence type="inferred from homology"/>
<reference evidence="3 4" key="1">
    <citation type="submission" date="2016-03" db="EMBL/GenBank/DDBJ databases">
        <authorList>
            <person name="Ploux O."/>
        </authorList>
    </citation>
    <scope>NUCLEOTIDE SEQUENCE [LARGE SCALE GENOMIC DNA]</scope>
    <source>
        <strain evidence="3 4">UAMH 11012</strain>
    </source>
</reference>
<name>A0A1L7WGG0_9HELO</name>
<dbReference type="Gene3D" id="3.30.70.100">
    <property type="match status" value="1"/>
</dbReference>
<feature type="domain" description="EthD" evidence="2">
    <location>
        <begin position="15"/>
        <end position="112"/>
    </location>
</feature>
<dbReference type="SUPFAM" id="SSF54909">
    <property type="entry name" value="Dimeric alpha+beta barrel"/>
    <property type="match status" value="1"/>
</dbReference>
<dbReference type="InterPro" id="IPR009799">
    <property type="entry name" value="EthD_dom"/>
</dbReference>
<organism evidence="3 4">
    <name type="scientific">Phialocephala subalpina</name>
    <dbReference type="NCBI Taxonomy" id="576137"/>
    <lineage>
        <taxon>Eukaryota</taxon>
        <taxon>Fungi</taxon>
        <taxon>Dikarya</taxon>
        <taxon>Ascomycota</taxon>
        <taxon>Pezizomycotina</taxon>
        <taxon>Leotiomycetes</taxon>
        <taxon>Helotiales</taxon>
        <taxon>Mollisiaceae</taxon>
        <taxon>Phialocephala</taxon>
        <taxon>Phialocephala fortinii species complex</taxon>
    </lineage>
</organism>
<gene>
    <name evidence="3" type="ORF">PAC_01732</name>
</gene>
<dbReference type="AlphaFoldDB" id="A0A1L7WGG0"/>
<evidence type="ECO:0000313" key="3">
    <source>
        <dbReference type="EMBL" id="CZR51855.1"/>
    </source>
</evidence>